<dbReference type="AlphaFoldDB" id="A0A934SC29"/>
<organism evidence="2 3">
    <name type="scientific">Paracoccus caeni</name>
    <dbReference type="NCBI Taxonomy" id="657651"/>
    <lineage>
        <taxon>Bacteria</taxon>
        <taxon>Pseudomonadati</taxon>
        <taxon>Pseudomonadota</taxon>
        <taxon>Alphaproteobacteria</taxon>
        <taxon>Rhodobacterales</taxon>
        <taxon>Paracoccaceae</taxon>
        <taxon>Paracoccus</taxon>
    </lineage>
</organism>
<dbReference type="InterPro" id="IPR009562">
    <property type="entry name" value="DUF1178"/>
</dbReference>
<feature type="region of interest" description="Disordered" evidence="1">
    <location>
        <begin position="50"/>
        <end position="73"/>
    </location>
</feature>
<name>A0A934SC29_9RHOB</name>
<evidence type="ECO:0000256" key="1">
    <source>
        <dbReference type="SAM" id="MobiDB-lite"/>
    </source>
</evidence>
<dbReference type="Pfam" id="PF06676">
    <property type="entry name" value="DUF1178"/>
    <property type="match status" value="1"/>
</dbReference>
<comment type="caution">
    <text evidence="2">The sequence shown here is derived from an EMBL/GenBank/DDBJ whole genome shotgun (WGS) entry which is preliminary data.</text>
</comment>
<dbReference type="Proteomes" id="UP000640485">
    <property type="component" value="Unassembled WGS sequence"/>
</dbReference>
<evidence type="ECO:0000313" key="3">
    <source>
        <dbReference type="Proteomes" id="UP000640485"/>
    </source>
</evidence>
<accession>A0A934SC29</accession>
<evidence type="ECO:0000313" key="2">
    <source>
        <dbReference type="EMBL" id="MBK4215172.1"/>
    </source>
</evidence>
<proteinExistence type="predicted"/>
<sequence>MIRYDLRCKKGHDFDGWFRSSDAFDTMLSAGQVTCALCGSPDVQKTLMAPSVPAKSRSKDDKHALSTPQNAAEAALEQLRQQVEANSDYVGMKFVDEARAMHEGRSPSRAIHGEARPDEARKLIEEGVPVAPLPFIPRQKAN</sequence>
<protein>
    <submittedName>
        <fullName evidence="2">DUF1178 family protein</fullName>
    </submittedName>
</protein>
<gene>
    <name evidence="2" type="ORF">JJJ17_04455</name>
</gene>
<dbReference type="RefSeq" id="WP_200684061.1">
    <property type="nucleotide sequence ID" value="NZ_JAEPRQ010000001.1"/>
</dbReference>
<keyword evidence="3" id="KW-1185">Reference proteome</keyword>
<dbReference type="PIRSF" id="PIRSF032131">
    <property type="entry name" value="UCP032131"/>
    <property type="match status" value="1"/>
</dbReference>
<reference evidence="2" key="1">
    <citation type="submission" date="2021-01" db="EMBL/GenBank/DDBJ databases">
        <title>Paracoccus amoyensis sp. nov., isolated from the surface seawater along the coast of Xiamen Island, China.</title>
        <authorList>
            <person name="Lyu L."/>
        </authorList>
    </citation>
    <scope>NUCLEOTIDE SEQUENCE</scope>
    <source>
        <strain evidence="2">MJ17</strain>
    </source>
</reference>
<dbReference type="EMBL" id="JAEPRQ010000001">
    <property type="protein sequence ID" value="MBK4215172.1"/>
    <property type="molecule type" value="Genomic_DNA"/>
</dbReference>